<evidence type="ECO:0000313" key="2">
    <source>
        <dbReference type="Proteomes" id="UP000193450"/>
    </source>
</evidence>
<dbReference type="Proteomes" id="UP000193450">
    <property type="component" value="Chromosome"/>
</dbReference>
<dbReference type="KEGG" id="osg:BST96_05455"/>
<accession>A0A1X9N955</accession>
<gene>
    <name evidence="1" type="ORF">BST96_05455</name>
</gene>
<reference evidence="1 2" key="1">
    <citation type="submission" date="2016-11" db="EMBL/GenBank/DDBJ databases">
        <title>Trade-off between light-utilization and light-protection in marine flavobacteria.</title>
        <authorList>
            <person name="Kumagai Y."/>
        </authorList>
    </citation>
    <scope>NUCLEOTIDE SEQUENCE [LARGE SCALE GENOMIC DNA]</scope>
    <source>
        <strain evidence="1 2">NBRC 107125</strain>
    </source>
</reference>
<evidence type="ECO:0000313" key="1">
    <source>
        <dbReference type="EMBL" id="ARN73614.1"/>
    </source>
</evidence>
<proteinExistence type="predicted"/>
<keyword evidence="2" id="KW-1185">Reference proteome</keyword>
<protein>
    <submittedName>
        <fullName evidence="1">Uncharacterized protein</fullName>
    </submittedName>
</protein>
<dbReference type="AlphaFoldDB" id="A0A1X9N955"/>
<dbReference type="EMBL" id="CP019343">
    <property type="protein sequence ID" value="ARN73614.1"/>
    <property type="molecule type" value="Genomic_DNA"/>
</dbReference>
<sequence>MPSAAQHSFYLKYPQDTNWVVHVLIKRLLPYGFVLSLKPSPTVLLSWAFSFSLASLITASEDIKKIKIKEHSKIIFIFPLSKRLLVLSIHLLVDKTRHAAYQY</sequence>
<name>A0A1X9N955_9GAMM</name>
<organism evidence="1 2">
    <name type="scientific">Oceanicoccus sagamiensis</name>
    <dbReference type="NCBI Taxonomy" id="716816"/>
    <lineage>
        <taxon>Bacteria</taxon>
        <taxon>Pseudomonadati</taxon>
        <taxon>Pseudomonadota</taxon>
        <taxon>Gammaproteobacteria</taxon>
        <taxon>Cellvibrionales</taxon>
        <taxon>Spongiibacteraceae</taxon>
        <taxon>Oceanicoccus</taxon>
    </lineage>
</organism>
<dbReference type="RefSeq" id="WP_085757728.1">
    <property type="nucleotide sequence ID" value="NZ_CP019343.1"/>
</dbReference>
<dbReference type="STRING" id="716816.BST96_05455"/>